<evidence type="ECO:0000313" key="2">
    <source>
        <dbReference type="EMBL" id="KAJ8374014.1"/>
    </source>
</evidence>
<keyword evidence="3" id="KW-1185">Reference proteome</keyword>
<dbReference type="Proteomes" id="UP001152622">
    <property type="component" value="Chromosome 2"/>
</dbReference>
<protein>
    <submittedName>
        <fullName evidence="2">Uncharacterized protein</fullName>
    </submittedName>
</protein>
<evidence type="ECO:0000313" key="3">
    <source>
        <dbReference type="Proteomes" id="UP001152622"/>
    </source>
</evidence>
<accession>A0A9Q1G231</accession>
<dbReference type="AlphaFoldDB" id="A0A9Q1G231"/>
<feature type="compositionally biased region" description="Polar residues" evidence="1">
    <location>
        <begin position="17"/>
        <end position="28"/>
    </location>
</feature>
<gene>
    <name evidence="2" type="ORF">SKAU_G00045940</name>
</gene>
<reference evidence="2" key="1">
    <citation type="journal article" date="2023" name="Science">
        <title>Genome structures resolve the early diversification of teleost fishes.</title>
        <authorList>
            <person name="Parey E."/>
            <person name="Louis A."/>
            <person name="Montfort J."/>
            <person name="Bouchez O."/>
            <person name="Roques C."/>
            <person name="Iampietro C."/>
            <person name="Lluch J."/>
            <person name="Castinel A."/>
            <person name="Donnadieu C."/>
            <person name="Desvignes T."/>
            <person name="Floi Bucao C."/>
            <person name="Jouanno E."/>
            <person name="Wen M."/>
            <person name="Mejri S."/>
            <person name="Dirks R."/>
            <person name="Jansen H."/>
            <person name="Henkel C."/>
            <person name="Chen W.J."/>
            <person name="Zahm M."/>
            <person name="Cabau C."/>
            <person name="Klopp C."/>
            <person name="Thompson A.W."/>
            <person name="Robinson-Rechavi M."/>
            <person name="Braasch I."/>
            <person name="Lecointre G."/>
            <person name="Bobe J."/>
            <person name="Postlethwait J.H."/>
            <person name="Berthelot C."/>
            <person name="Roest Crollius H."/>
            <person name="Guiguen Y."/>
        </authorList>
    </citation>
    <scope>NUCLEOTIDE SEQUENCE</scope>
    <source>
        <strain evidence="2">WJC10195</strain>
    </source>
</reference>
<dbReference type="EMBL" id="JAINUF010000002">
    <property type="protein sequence ID" value="KAJ8374014.1"/>
    <property type="molecule type" value="Genomic_DNA"/>
</dbReference>
<comment type="caution">
    <text evidence="2">The sequence shown here is derived from an EMBL/GenBank/DDBJ whole genome shotgun (WGS) entry which is preliminary data.</text>
</comment>
<organism evidence="2 3">
    <name type="scientific">Synaphobranchus kaupii</name>
    <name type="common">Kaup's arrowtooth eel</name>
    <dbReference type="NCBI Taxonomy" id="118154"/>
    <lineage>
        <taxon>Eukaryota</taxon>
        <taxon>Metazoa</taxon>
        <taxon>Chordata</taxon>
        <taxon>Craniata</taxon>
        <taxon>Vertebrata</taxon>
        <taxon>Euteleostomi</taxon>
        <taxon>Actinopterygii</taxon>
        <taxon>Neopterygii</taxon>
        <taxon>Teleostei</taxon>
        <taxon>Anguilliformes</taxon>
        <taxon>Synaphobranchidae</taxon>
        <taxon>Synaphobranchus</taxon>
    </lineage>
</organism>
<evidence type="ECO:0000256" key="1">
    <source>
        <dbReference type="SAM" id="MobiDB-lite"/>
    </source>
</evidence>
<sequence length="74" mass="7977">MQRLRSQPPENDVAMPNGQNASPGSSHSPAIHAQISVHHHAPQRKLLACTVSSILVRSELEASTVSQFPEVTVL</sequence>
<feature type="region of interest" description="Disordered" evidence="1">
    <location>
        <begin position="1"/>
        <end position="37"/>
    </location>
</feature>
<name>A0A9Q1G231_SYNKA</name>
<proteinExistence type="predicted"/>